<dbReference type="SUPFAM" id="SSF47781">
    <property type="entry name" value="RuvA domain 2-like"/>
    <property type="match status" value="1"/>
</dbReference>
<name>A0A3B0WBC0_9ZZZZ</name>
<dbReference type="AlphaFoldDB" id="A0A3B0WBC0"/>
<dbReference type="GO" id="GO:0003677">
    <property type="term" value="F:DNA binding"/>
    <property type="evidence" value="ECO:0007669"/>
    <property type="project" value="InterPro"/>
</dbReference>
<feature type="domain" description="Helix-hairpin-helix DNA-binding motif class 1" evidence="1">
    <location>
        <begin position="33"/>
        <end position="52"/>
    </location>
</feature>
<dbReference type="Gene3D" id="1.10.150.280">
    <property type="entry name" value="AF1531-like domain"/>
    <property type="match status" value="1"/>
</dbReference>
<sequence length="85" mass="9168">MKLFQSLFITAIFLFSSAVFAGKVNINNATAEQIATTMTGIGESKAQAIVEYRNSHGKFKSVQDLVNVDGIGSKTVEKNKANITL</sequence>
<reference evidence="2" key="1">
    <citation type="submission" date="2018-06" db="EMBL/GenBank/DDBJ databases">
        <authorList>
            <person name="Zhirakovskaya E."/>
        </authorList>
    </citation>
    <scope>NUCLEOTIDE SEQUENCE</scope>
</reference>
<proteinExistence type="predicted"/>
<dbReference type="InterPro" id="IPR051675">
    <property type="entry name" value="Endo/Exo/Phosphatase_dom_1"/>
</dbReference>
<protein>
    <recommendedName>
        <fullName evidence="1">Helix-hairpin-helix DNA-binding motif class 1 domain-containing protein</fullName>
    </recommendedName>
</protein>
<dbReference type="GO" id="GO:0015628">
    <property type="term" value="P:protein secretion by the type II secretion system"/>
    <property type="evidence" value="ECO:0007669"/>
    <property type="project" value="TreeGrafter"/>
</dbReference>
<dbReference type="InterPro" id="IPR010994">
    <property type="entry name" value="RuvA_2-like"/>
</dbReference>
<dbReference type="InterPro" id="IPR004509">
    <property type="entry name" value="Competence_ComEA_HhH"/>
</dbReference>
<dbReference type="SMART" id="SM00278">
    <property type="entry name" value="HhH1"/>
    <property type="match status" value="2"/>
</dbReference>
<dbReference type="GO" id="GO:0006281">
    <property type="term" value="P:DNA repair"/>
    <property type="evidence" value="ECO:0007669"/>
    <property type="project" value="InterPro"/>
</dbReference>
<dbReference type="PANTHER" id="PTHR21180">
    <property type="entry name" value="ENDONUCLEASE/EXONUCLEASE/PHOSPHATASE FAMILY DOMAIN-CONTAINING PROTEIN 1"/>
    <property type="match status" value="1"/>
</dbReference>
<dbReference type="Pfam" id="PF12836">
    <property type="entry name" value="HHH_3"/>
    <property type="match status" value="1"/>
</dbReference>
<evidence type="ECO:0000313" key="2">
    <source>
        <dbReference type="EMBL" id="VAW52581.1"/>
    </source>
</evidence>
<organism evidence="2">
    <name type="scientific">hydrothermal vent metagenome</name>
    <dbReference type="NCBI Taxonomy" id="652676"/>
    <lineage>
        <taxon>unclassified sequences</taxon>
        <taxon>metagenomes</taxon>
        <taxon>ecological metagenomes</taxon>
    </lineage>
</organism>
<dbReference type="EMBL" id="UOFE01000030">
    <property type="protein sequence ID" value="VAW52581.1"/>
    <property type="molecule type" value="Genomic_DNA"/>
</dbReference>
<dbReference type="NCBIfam" id="TIGR00426">
    <property type="entry name" value="competence protein ComEA helix-hairpin-helix repeat region"/>
    <property type="match status" value="1"/>
</dbReference>
<accession>A0A3B0WBC0</accession>
<dbReference type="InterPro" id="IPR003583">
    <property type="entry name" value="Hlx-hairpin-Hlx_DNA-bd_motif"/>
</dbReference>
<dbReference type="GO" id="GO:0015627">
    <property type="term" value="C:type II protein secretion system complex"/>
    <property type="evidence" value="ECO:0007669"/>
    <property type="project" value="TreeGrafter"/>
</dbReference>
<evidence type="ECO:0000259" key="1">
    <source>
        <dbReference type="SMART" id="SM00278"/>
    </source>
</evidence>
<gene>
    <name evidence="2" type="ORF">MNBD_GAMMA05-443</name>
</gene>
<feature type="domain" description="Helix-hairpin-helix DNA-binding motif class 1" evidence="1">
    <location>
        <begin position="63"/>
        <end position="82"/>
    </location>
</feature>
<dbReference type="PANTHER" id="PTHR21180:SF32">
    <property type="entry name" value="ENDONUCLEASE_EXONUCLEASE_PHOSPHATASE FAMILY DOMAIN-CONTAINING PROTEIN 1"/>
    <property type="match status" value="1"/>
</dbReference>